<evidence type="ECO:0000256" key="3">
    <source>
        <dbReference type="ARBA" id="ARBA00006416"/>
    </source>
</evidence>
<keyword evidence="11" id="KW-1015">Disulfide bond</keyword>
<dbReference type="Proteomes" id="UP000319801">
    <property type="component" value="Unassembled WGS sequence"/>
</dbReference>
<accession>A0A556TK98</accession>
<dbReference type="InterPro" id="IPR005336">
    <property type="entry name" value="MPC"/>
</dbReference>
<evidence type="ECO:0000313" key="17">
    <source>
        <dbReference type="Proteomes" id="UP000319801"/>
    </source>
</evidence>
<dbReference type="EMBL" id="VCAZ01000004">
    <property type="protein sequence ID" value="TSK17765.1"/>
    <property type="molecule type" value="Genomic_DNA"/>
</dbReference>
<keyword evidence="10 14" id="KW-0472">Membrane</keyword>
<evidence type="ECO:0000256" key="1">
    <source>
        <dbReference type="ARBA" id="ARBA00004167"/>
    </source>
</evidence>
<comment type="similarity">
    <text evidence="3 14">Belongs to the mitochondrial pyruvate carrier (MPC) (TC 2.A.105) family.</text>
</comment>
<protein>
    <recommendedName>
        <fullName evidence="14">Mitochondrial pyruvate carrier</fullName>
    </recommendedName>
</protein>
<dbReference type="InterPro" id="IPR047164">
    <property type="entry name" value="OX2G-like"/>
</dbReference>
<dbReference type="SUPFAM" id="SSF48726">
    <property type="entry name" value="Immunoglobulin"/>
    <property type="match status" value="2"/>
</dbReference>
<keyword evidence="8 14" id="KW-1133">Transmembrane helix</keyword>
<feature type="transmembrane region" description="Helical" evidence="14">
    <location>
        <begin position="265"/>
        <end position="286"/>
    </location>
</feature>
<dbReference type="OrthoDB" id="9422141at2759"/>
<feature type="transmembrane region" description="Helical" evidence="14">
    <location>
        <begin position="173"/>
        <end position="195"/>
    </location>
</feature>
<organism evidence="16 17">
    <name type="scientific">Bagarius yarrelli</name>
    <name type="common">Goonch</name>
    <name type="synonym">Bagrus yarrelli</name>
    <dbReference type="NCBI Taxonomy" id="175774"/>
    <lineage>
        <taxon>Eukaryota</taxon>
        <taxon>Metazoa</taxon>
        <taxon>Chordata</taxon>
        <taxon>Craniata</taxon>
        <taxon>Vertebrata</taxon>
        <taxon>Euteleostomi</taxon>
        <taxon>Actinopterygii</taxon>
        <taxon>Neopterygii</taxon>
        <taxon>Teleostei</taxon>
        <taxon>Ostariophysi</taxon>
        <taxon>Siluriformes</taxon>
        <taxon>Sisoridae</taxon>
        <taxon>Sisorinae</taxon>
        <taxon>Bagarius</taxon>
    </lineage>
</organism>
<evidence type="ECO:0000313" key="16">
    <source>
        <dbReference type="EMBL" id="TSK17765.1"/>
    </source>
</evidence>
<proteinExistence type="inferred from homology"/>
<reference evidence="16 17" key="1">
    <citation type="journal article" date="2019" name="Genome Biol. Evol.">
        <title>Whole-Genome Sequencing of the Giant Devil Catfish, Bagarius yarrelli.</title>
        <authorList>
            <person name="Jiang W."/>
            <person name="Lv Y."/>
            <person name="Cheng L."/>
            <person name="Yang K."/>
            <person name="Chao B."/>
            <person name="Wang X."/>
            <person name="Li Y."/>
            <person name="Pan X."/>
            <person name="You X."/>
            <person name="Zhang Y."/>
            <person name="Yang J."/>
            <person name="Li J."/>
            <person name="Zhang X."/>
            <person name="Liu S."/>
            <person name="Sun C."/>
            <person name="Yang J."/>
            <person name="Shi Q."/>
        </authorList>
    </citation>
    <scope>NUCLEOTIDE SEQUENCE [LARGE SCALE GENOMIC DNA]</scope>
    <source>
        <strain evidence="16">JWS20170419001</strain>
        <tissue evidence="16">Muscle</tissue>
    </source>
</reference>
<evidence type="ECO:0000256" key="11">
    <source>
        <dbReference type="ARBA" id="ARBA00023157"/>
    </source>
</evidence>
<evidence type="ECO:0000256" key="4">
    <source>
        <dbReference type="ARBA" id="ARBA00022448"/>
    </source>
</evidence>
<dbReference type="GO" id="GO:0030424">
    <property type="term" value="C:axon"/>
    <property type="evidence" value="ECO:0007669"/>
    <property type="project" value="TreeGrafter"/>
</dbReference>
<dbReference type="GO" id="GO:0098632">
    <property type="term" value="F:cell-cell adhesion mediator activity"/>
    <property type="evidence" value="ECO:0007669"/>
    <property type="project" value="InterPro"/>
</dbReference>
<dbReference type="InterPro" id="IPR013783">
    <property type="entry name" value="Ig-like_fold"/>
</dbReference>
<keyword evidence="7 14" id="KW-0999">Mitochondrion inner membrane</keyword>
<sequence>MVTFTANSKLQVDEEFVDKVNVTVASVLKTSIVIKNVSFADEACYVCTFSVYPSGTERETACLTVQGLSEITPQIQDKPKEKNAVVSCSATGKPTPVFSWWSGGKELSDYLSETFTVQNEDGSVTSTSNLTIPYAEFSGKYVKCWAKSGSKERTANVNVEKQTDTETPVASRYYIISAVVMISCVVAACCIVILFHRKRKTQNTMNGGKGFLLLRRFYSSGLRVTYHRTLDKIELMLPPKLRPLYNHPAGFIWSRYCLVIIPKNWALFAVNFFLGLCGSIQLIRIWR</sequence>
<dbReference type="InterPro" id="IPR013162">
    <property type="entry name" value="CD80_C2-set"/>
</dbReference>
<evidence type="ECO:0000256" key="10">
    <source>
        <dbReference type="ARBA" id="ARBA00023136"/>
    </source>
</evidence>
<dbReference type="GO" id="GO:0006850">
    <property type="term" value="P:pyruvate import into mitochondria"/>
    <property type="evidence" value="ECO:0007669"/>
    <property type="project" value="InterPro"/>
</dbReference>
<dbReference type="Pfam" id="PF08205">
    <property type="entry name" value="C2-set_2"/>
    <property type="match status" value="1"/>
</dbReference>
<dbReference type="PANTHER" id="PTHR46841">
    <property type="entry name" value="OX-2 MEMBRANE GLYCOPROTEIN"/>
    <property type="match status" value="1"/>
</dbReference>
<keyword evidence="9 14" id="KW-0496">Mitochondrion</keyword>
<dbReference type="GO" id="GO:0043025">
    <property type="term" value="C:neuronal cell body"/>
    <property type="evidence" value="ECO:0007669"/>
    <property type="project" value="TreeGrafter"/>
</dbReference>
<keyword evidence="12" id="KW-0325">Glycoprotein</keyword>
<evidence type="ECO:0000256" key="13">
    <source>
        <dbReference type="ARBA" id="ARBA00023319"/>
    </source>
</evidence>
<keyword evidence="13" id="KW-0393">Immunoglobulin domain</keyword>
<keyword evidence="4 14" id="KW-0813">Transport</keyword>
<comment type="function">
    <text evidence="14">Mediates the uptake of pyruvate into mitochondria.</text>
</comment>
<dbReference type="InterPro" id="IPR007110">
    <property type="entry name" value="Ig-like_dom"/>
</dbReference>
<comment type="subcellular location">
    <subcellularLocation>
        <location evidence="1">Membrane</location>
        <topology evidence="1">Single-pass membrane protein</topology>
    </subcellularLocation>
    <subcellularLocation>
        <location evidence="2 14">Mitochondrion inner membrane</location>
        <topology evidence="2 14">Multi-pass membrane protein</topology>
    </subcellularLocation>
</comment>
<evidence type="ECO:0000256" key="8">
    <source>
        <dbReference type="ARBA" id="ARBA00022989"/>
    </source>
</evidence>
<evidence type="ECO:0000256" key="7">
    <source>
        <dbReference type="ARBA" id="ARBA00022792"/>
    </source>
</evidence>
<dbReference type="GO" id="GO:0009986">
    <property type="term" value="C:cell surface"/>
    <property type="evidence" value="ECO:0007669"/>
    <property type="project" value="TreeGrafter"/>
</dbReference>
<feature type="domain" description="Ig-like" evidence="15">
    <location>
        <begin position="73"/>
        <end position="160"/>
    </location>
</feature>
<keyword evidence="6" id="KW-0732">Signal</keyword>
<evidence type="ECO:0000259" key="15">
    <source>
        <dbReference type="PROSITE" id="PS50835"/>
    </source>
</evidence>
<dbReference type="GO" id="GO:0005743">
    <property type="term" value="C:mitochondrial inner membrane"/>
    <property type="evidence" value="ECO:0007669"/>
    <property type="project" value="UniProtKB-SubCell"/>
</dbReference>
<name>A0A556TK98_BAGYA</name>
<keyword evidence="5 14" id="KW-0812">Transmembrane</keyword>
<keyword evidence="17" id="KW-1185">Reference proteome</keyword>
<dbReference type="Pfam" id="PF03650">
    <property type="entry name" value="MPC"/>
    <property type="match status" value="1"/>
</dbReference>
<evidence type="ECO:0000256" key="9">
    <source>
        <dbReference type="ARBA" id="ARBA00023128"/>
    </source>
</evidence>
<evidence type="ECO:0000256" key="6">
    <source>
        <dbReference type="ARBA" id="ARBA00022729"/>
    </source>
</evidence>
<dbReference type="GO" id="GO:0034113">
    <property type="term" value="P:heterotypic cell-cell adhesion"/>
    <property type="evidence" value="ECO:0007669"/>
    <property type="project" value="TreeGrafter"/>
</dbReference>
<evidence type="ECO:0000256" key="14">
    <source>
        <dbReference type="RuleBase" id="RU363100"/>
    </source>
</evidence>
<comment type="caution">
    <text evidence="16">The sequence shown here is derived from an EMBL/GenBank/DDBJ whole genome shotgun (WGS) entry which is preliminary data.</text>
</comment>
<dbReference type="InterPro" id="IPR036179">
    <property type="entry name" value="Ig-like_dom_sf"/>
</dbReference>
<evidence type="ECO:0000256" key="12">
    <source>
        <dbReference type="ARBA" id="ARBA00023180"/>
    </source>
</evidence>
<keyword evidence="16" id="KW-0670">Pyruvate</keyword>
<evidence type="ECO:0000256" key="5">
    <source>
        <dbReference type="ARBA" id="ARBA00022692"/>
    </source>
</evidence>
<evidence type="ECO:0000256" key="2">
    <source>
        <dbReference type="ARBA" id="ARBA00004448"/>
    </source>
</evidence>
<dbReference type="PROSITE" id="PS50835">
    <property type="entry name" value="IG_LIKE"/>
    <property type="match status" value="1"/>
</dbReference>
<dbReference type="PANTHER" id="PTHR46841:SF7">
    <property type="entry name" value="IG-LIKE DOMAIN-CONTAINING PROTEIN"/>
    <property type="match status" value="1"/>
</dbReference>
<dbReference type="AlphaFoldDB" id="A0A556TK98"/>
<dbReference type="Gene3D" id="2.60.40.10">
    <property type="entry name" value="Immunoglobulins"/>
    <property type="match status" value="2"/>
</dbReference>
<dbReference type="GO" id="GO:0150079">
    <property type="term" value="P:negative regulation of neuroinflammatory response"/>
    <property type="evidence" value="ECO:0007669"/>
    <property type="project" value="TreeGrafter"/>
</dbReference>
<gene>
    <name evidence="16" type="ORF">Baya_1145</name>
</gene>